<proteinExistence type="predicted"/>
<dbReference type="InterPro" id="IPR056778">
    <property type="entry name" value="UPF0261_C"/>
</dbReference>
<accession>A0ABR7NHN1</accession>
<feature type="domain" description="UPF0261" evidence="2">
    <location>
        <begin position="188"/>
        <end position="402"/>
    </location>
</feature>
<dbReference type="Gene3D" id="3.40.50.12020">
    <property type="entry name" value="Uncharacterised protein family UPF0261, NN domain"/>
    <property type="match status" value="1"/>
</dbReference>
<dbReference type="Proteomes" id="UP000658131">
    <property type="component" value="Unassembled WGS sequence"/>
</dbReference>
<dbReference type="PANTHER" id="PTHR31862">
    <property type="entry name" value="UPF0261 DOMAIN PROTEIN (AFU_ORTHOLOGUE AFUA_1G10120)"/>
    <property type="match status" value="1"/>
</dbReference>
<dbReference type="Pfam" id="PF06792">
    <property type="entry name" value="UPF0261"/>
    <property type="match status" value="1"/>
</dbReference>
<feature type="domain" description="UPF0261" evidence="1">
    <location>
        <begin position="4"/>
        <end position="175"/>
    </location>
</feature>
<keyword evidence="4" id="KW-1185">Reference proteome</keyword>
<comment type="caution">
    <text evidence="3">The sequence shown here is derived from an EMBL/GenBank/DDBJ whole genome shotgun (WGS) entry which is preliminary data.</text>
</comment>
<evidence type="ECO:0000313" key="4">
    <source>
        <dbReference type="Proteomes" id="UP000658131"/>
    </source>
</evidence>
<reference evidence="3 4" key="1">
    <citation type="submission" date="2020-08" db="EMBL/GenBank/DDBJ databases">
        <title>Genome public.</title>
        <authorList>
            <person name="Liu C."/>
            <person name="Sun Q."/>
        </authorList>
    </citation>
    <scope>NUCLEOTIDE SEQUENCE [LARGE SCALE GENOMIC DNA]</scope>
    <source>
        <strain evidence="3 4">BX1</strain>
    </source>
</reference>
<dbReference type="InterPro" id="IPR044122">
    <property type="entry name" value="UPF0261_N"/>
</dbReference>
<evidence type="ECO:0000259" key="2">
    <source>
        <dbReference type="Pfam" id="PF23189"/>
    </source>
</evidence>
<protein>
    <submittedName>
        <fullName evidence="3">Tm-1-like ATP-binding domain-containing protein</fullName>
    </submittedName>
</protein>
<dbReference type="InterPro" id="IPR051353">
    <property type="entry name" value="Tobamovirus_resist_UPF0261"/>
</dbReference>
<dbReference type="PANTHER" id="PTHR31862:SF1">
    <property type="entry name" value="UPF0261 DOMAIN PROTEIN (AFU_ORTHOLOGUE AFUA_1G10120)"/>
    <property type="match status" value="1"/>
</dbReference>
<sequence length="403" mass="43892">MKKVVAVFGTMDTKGEEYFFLREQLERCGVEPLMIDTGITPQPQYPCRITAQEVARAGGSSLEEIRRHERLYSFEVMGRGSAAIIRGLCQDKKIDGAISLGGGQGTLLAAMVMRELPIGFPKMIVSTIANLRTPPFEGVRDTVVMNSLVDVSGLNHVLRKMLCNAASAIAGMVRFSPGEDAGGRRPHKTVAMTMFGVTTPCVNRVRDILEEKGYEVIVFHANGQGGKMMESMIREGMIGAAADVTTGELTQELLGGNCSAGPHRLEAAPEKGIPQVIVPGAMDLANFMPPSSLPERYEGRRYYMHNPNLKLLRADARESAQAGKILAGKLNRSAGPVTVLLPKRGISQYDSPGGPLEDPQADEALFSALKEWLRPDIPLIECDLHINDPAFAQRIAEELMKIY</sequence>
<name>A0ABR7NHN1_9FIRM</name>
<gene>
    <name evidence="3" type="ORF">H8717_05765</name>
</gene>
<dbReference type="NCBIfam" id="NF002674">
    <property type="entry name" value="PRK02399.1-2"/>
    <property type="match status" value="1"/>
</dbReference>
<evidence type="ECO:0000313" key="3">
    <source>
        <dbReference type="EMBL" id="MBC8575919.1"/>
    </source>
</evidence>
<dbReference type="Gene3D" id="3.40.50.12030">
    <property type="entry name" value="Uncharacterised protein family UPF0261, NC domain"/>
    <property type="match status" value="1"/>
</dbReference>
<dbReference type="PIRSF" id="PIRSF033271">
    <property type="entry name" value="UCP033271"/>
    <property type="match status" value="1"/>
</dbReference>
<dbReference type="EMBL" id="JACRTB010000007">
    <property type="protein sequence ID" value="MBC8575919.1"/>
    <property type="molecule type" value="Genomic_DNA"/>
</dbReference>
<evidence type="ECO:0000259" key="1">
    <source>
        <dbReference type="Pfam" id="PF06792"/>
    </source>
</evidence>
<dbReference type="InterPro" id="IPR008322">
    <property type="entry name" value="UPF0261"/>
</dbReference>
<organism evidence="3 4">
    <name type="scientific">Yanshouia hominis</name>
    <dbReference type="NCBI Taxonomy" id="2763673"/>
    <lineage>
        <taxon>Bacteria</taxon>
        <taxon>Bacillati</taxon>
        <taxon>Bacillota</taxon>
        <taxon>Clostridia</taxon>
        <taxon>Eubacteriales</taxon>
        <taxon>Oscillospiraceae</taxon>
        <taxon>Yanshouia</taxon>
    </lineage>
</organism>
<dbReference type="RefSeq" id="WP_262399487.1">
    <property type="nucleotide sequence ID" value="NZ_JACRTB010000007.1"/>
</dbReference>
<dbReference type="CDD" id="cd15488">
    <property type="entry name" value="Tm-1-like"/>
    <property type="match status" value="1"/>
</dbReference>
<dbReference type="Pfam" id="PF23189">
    <property type="entry name" value="UPF0261_C"/>
    <property type="match status" value="1"/>
</dbReference>